<name>A0A2P2J4W1_RHIMU</name>
<protein>
    <submittedName>
        <fullName evidence="2">Uncharacterized protein</fullName>
    </submittedName>
</protein>
<keyword evidence="1" id="KW-0472">Membrane</keyword>
<evidence type="ECO:0000313" key="2">
    <source>
        <dbReference type="EMBL" id="MBW88533.1"/>
    </source>
</evidence>
<feature type="transmembrane region" description="Helical" evidence="1">
    <location>
        <begin position="12"/>
        <end position="35"/>
    </location>
</feature>
<proteinExistence type="predicted"/>
<accession>A0A2P2J4W1</accession>
<evidence type="ECO:0000256" key="1">
    <source>
        <dbReference type="SAM" id="Phobius"/>
    </source>
</evidence>
<keyword evidence="1" id="KW-1133">Transmembrane helix</keyword>
<organism evidence="2">
    <name type="scientific">Rhizophora mucronata</name>
    <name type="common">Asiatic mangrove</name>
    <dbReference type="NCBI Taxonomy" id="61149"/>
    <lineage>
        <taxon>Eukaryota</taxon>
        <taxon>Viridiplantae</taxon>
        <taxon>Streptophyta</taxon>
        <taxon>Embryophyta</taxon>
        <taxon>Tracheophyta</taxon>
        <taxon>Spermatophyta</taxon>
        <taxon>Magnoliopsida</taxon>
        <taxon>eudicotyledons</taxon>
        <taxon>Gunneridae</taxon>
        <taxon>Pentapetalae</taxon>
        <taxon>rosids</taxon>
        <taxon>fabids</taxon>
        <taxon>Malpighiales</taxon>
        <taxon>Rhizophoraceae</taxon>
        <taxon>Rhizophora</taxon>
    </lineage>
</organism>
<dbReference type="EMBL" id="GGEC01008050">
    <property type="protein sequence ID" value="MBW88533.1"/>
    <property type="molecule type" value="Transcribed_RNA"/>
</dbReference>
<keyword evidence="1" id="KW-0812">Transmembrane</keyword>
<reference evidence="2" key="1">
    <citation type="submission" date="2018-02" db="EMBL/GenBank/DDBJ databases">
        <title>Rhizophora mucronata_Transcriptome.</title>
        <authorList>
            <person name="Meera S.P."/>
            <person name="Sreeshan A."/>
            <person name="Augustine A."/>
        </authorList>
    </citation>
    <scope>NUCLEOTIDE SEQUENCE</scope>
    <source>
        <tissue evidence="2">Leaf</tissue>
    </source>
</reference>
<sequence>MQQSSCMCPDWIHWYIHHYITNKLLYFMLFFIFFIRDCSR</sequence>
<dbReference type="AlphaFoldDB" id="A0A2P2J4W1"/>